<feature type="domain" description="N-acetyltransferase" evidence="1">
    <location>
        <begin position="3"/>
        <end position="159"/>
    </location>
</feature>
<dbReference type="PROSITE" id="PS51186">
    <property type="entry name" value="GNAT"/>
    <property type="match status" value="1"/>
</dbReference>
<gene>
    <name evidence="2" type="ORF">JR347_06205</name>
</gene>
<accession>A0A974WHJ8</accession>
<dbReference type="Proteomes" id="UP000662783">
    <property type="component" value="Chromosome"/>
</dbReference>
<dbReference type="AlphaFoldDB" id="A0A974WHJ8"/>
<keyword evidence="3" id="KW-1185">Reference proteome</keyword>
<name>A0A974WHJ8_9BACT</name>
<dbReference type="PANTHER" id="PTHR43617:SF2">
    <property type="entry name" value="UPF0039 PROTEIN SLL0451"/>
    <property type="match status" value="1"/>
</dbReference>
<dbReference type="RefSeq" id="WP_205723183.1">
    <property type="nucleotide sequence ID" value="NZ_CP070608.1"/>
</dbReference>
<protein>
    <submittedName>
        <fullName evidence="2">N-acetyltransferase</fullName>
    </submittedName>
</protein>
<dbReference type="PANTHER" id="PTHR43617">
    <property type="entry name" value="L-AMINO ACID N-ACETYLTRANSFERASE"/>
    <property type="match status" value="1"/>
</dbReference>
<dbReference type="GO" id="GO:0016747">
    <property type="term" value="F:acyltransferase activity, transferring groups other than amino-acyl groups"/>
    <property type="evidence" value="ECO:0007669"/>
    <property type="project" value="InterPro"/>
</dbReference>
<evidence type="ECO:0000313" key="3">
    <source>
        <dbReference type="Proteomes" id="UP000662783"/>
    </source>
</evidence>
<evidence type="ECO:0000259" key="1">
    <source>
        <dbReference type="PROSITE" id="PS51186"/>
    </source>
</evidence>
<dbReference type="Gene3D" id="3.40.630.30">
    <property type="match status" value="1"/>
</dbReference>
<dbReference type="Pfam" id="PF13508">
    <property type="entry name" value="Acetyltransf_7"/>
    <property type="match status" value="1"/>
</dbReference>
<evidence type="ECO:0000313" key="2">
    <source>
        <dbReference type="EMBL" id="QSE98669.1"/>
    </source>
</evidence>
<dbReference type="InterPro" id="IPR000182">
    <property type="entry name" value="GNAT_dom"/>
</dbReference>
<dbReference type="EMBL" id="CP070608">
    <property type="protein sequence ID" value="QSE98669.1"/>
    <property type="molecule type" value="Genomic_DNA"/>
</dbReference>
<proteinExistence type="predicted"/>
<dbReference type="KEGG" id="fuv:JR347_06205"/>
<reference evidence="2" key="1">
    <citation type="submission" date="2021-02" db="EMBL/GenBank/DDBJ databases">
        <title>Fulvivirga sp. S481 isolated from sea water.</title>
        <authorList>
            <person name="Bae S.S."/>
            <person name="Baek K."/>
        </authorList>
    </citation>
    <scope>NUCLEOTIDE SEQUENCE</scope>
    <source>
        <strain evidence="2">S481</strain>
    </source>
</reference>
<sequence>MDIKIRQEKSLDYDQVEHTIKNAFKEEKHSDQTEHLLVGRLRKSTHFIPELSIVAEKDGKVIGHILLSKVTIENERKIFNSLGLAPVSVLPVYQKQGIGSKLIIAAHNKALQLGYDSVVLLGHEDYYTRFGYKLSKNFGIKFPFKAPEENCFVLELKKDSLKEVSGTVKYPMEFF</sequence>
<dbReference type="CDD" id="cd04301">
    <property type="entry name" value="NAT_SF"/>
    <property type="match status" value="1"/>
</dbReference>
<dbReference type="InterPro" id="IPR050276">
    <property type="entry name" value="MshD_Acetyltransferase"/>
</dbReference>
<organism evidence="2 3">
    <name type="scientific">Fulvivirga lutea</name>
    <dbReference type="NCBI Taxonomy" id="2810512"/>
    <lineage>
        <taxon>Bacteria</taxon>
        <taxon>Pseudomonadati</taxon>
        <taxon>Bacteroidota</taxon>
        <taxon>Cytophagia</taxon>
        <taxon>Cytophagales</taxon>
        <taxon>Fulvivirgaceae</taxon>
        <taxon>Fulvivirga</taxon>
    </lineage>
</organism>
<dbReference type="InterPro" id="IPR016181">
    <property type="entry name" value="Acyl_CoA_acyltransferase"/>
</dbReference>
<dbReference type="SUPFAM" id="SSF55729">
    <property type="entry name" value="Acyl-CoA N-acyltransferases (Nat)"/>
    <property type="match status" value="1"/>
</dbReference>